<accession>A0A6A6I5B2</accession>
<proteinExistence type="predicted"/>
<dbReference type="PANTHER" id="PTHR38790">
    <property type="entry name" value="2EXR DOMAIN-CONTAINING PROTEIN-RELATED"/>
    <property type="match status" value="1"/>
</dbReference>
<sequence>MGGMEFKKRDIALCLLCSIPLLPFNLLRTGVRAQQRRMKERKRRRQETRPPKPIRHIPDLALPPEEESYLKGIAVSRKKRRALQQQTECGLFKLPPEIRRMVYEQYVGSAIAIVDRQSALHPRRRRVRKSRHDKMAIGVRVKKDRNGREGGRPVDVLSLLMSCRRIYSELHPLLYTTPTFSFFSPDTFLLFATTLSPSSFSALRSLRLSFTSRYSSALSDSRFASSSSSTSTSTSAYPYPPGTPVTLHSPISFAFLYRPAVRVRNNPFPAPPGRFIGSGAAAKVLWPPDIWNVLCTVLSKMSGLKKLAISVKDSHFDPRIWEAKKELCVLEPLEMVIRPTALRVEIQQAKFEWVVWPDTYITHRARYERVLDGGQVWKETFEDIITEIGRGGRQTRVVE</sequence>
<evidence type="ECO:0000313" key="3">
    <source>
        <dbReference type="EMBL" id="KAF2245705.1"/>
    </source>
</evidence>
<feature type="domain" description="DUF7730" evidence="2">
    <location>
        <begin position="85"/>
        <end position="222"/>
    </location>
</feature>
<name>A0A6A6I5B2_9PLEO</name>
<protein>
    <recommendedName>
        <fullName evidence="2">DUF7730 domain-containing protein</fullName>
    </recommendedName>
</protein>
<organism evidence="3 4">
    <name type="scientific">Trematosphaeria pertusa</name>
    <dbReference type="NCBI Taxonomy" id="390896"/>
    <lineage>
        <taxon>Eukaryota</taxon>
        <taxon>Fungi</taxon>
        <taxon>Dikarya</taxon>
        <taxon>Ascomycota</taxon>
        <taxon>Pezizomycotina</taxon>
        <taxon>Dothideomycetes</taxon>
        <taxon>Pleosporomycetidae</taxon>
        <taxon>Pleosporales</taxon>
        <taxon>Massarineae</taxon>
        <taxon>Trematosphaeriaceae</taxon>
        <taxon>Trematosphaeria</taxon>
    </lineage>
</organism>
<evidence type="ECO:0000313" key="4">
    <source>
        <dbReference type="Proteomes" id="UP000800094"/>
    </source>
</evidence>
<dbReference type="GeneID" id="54587087"/>
<reference evidence="3" key="1">
    <citation type="journal article" date="2020" name="Stud. Mycol.">
        <title>101 Dothideomycetes genomes: a test case for predicting lifestyles and emergence of pathogens.</title>
        <authorList>
            <person name="Haridas S."/>
            <person name="Albert R."/>
            <person name="Binder M."/>
            <person name="Bloem J."/>
            <person name="Labutti K."/>
            <person name="Salamov A."/>
            <person name="Andreopoulos B."/>
            <person name="Baker S."/>
            <person name="Barry K."/>
            <person name="Bills G."/>
            <person name="Bluhm B."/>
            <person name="Cannon C."/>
            <person name="Castanera R."/>
            <person name="Culley D."/>
            <person name="Daum C."/>
            <person name="Ezra D."/>
            <person name="Gonzalez J."/>
            <person name="Henrissat B."/>
            <person name="Kuo A."/>
            <person name="Liang C."/>
            <person name="Lipzen A."/>
            <person name="Lutzoni F."/>
            <person name="Magnuson J."/>
            <person name="Mondo S."/>
            <person name="Nolan M."/>
            <person name="Ohm R."/>
            <person name="Pangilinan J."/>
            <person name="Park H.-J."/>
            <person name="Ramirez L."/>
            <person name="Alfaro M."/>
            <person name="Sun H."/>
            <person name="Tritt A."/>
            <person name="Yoshinaga Y."/>
            <person name="Zwiers L.-H."/>
            <person name="Turgeon B."/>
            <person name="Goodwin S."/>
            <person name="Spatafora J."/>
            <person name="Crous P."/>
            <person name="Grigoriev I."/>
        </authorList>
    </citation>
    <scope>NUCLEOTIDE SEQUENCE</scope>
    <source>
        <strain evidence="3">CBS 122368</strain>
    </source>
</reference>
<feature type="region of interest" description="Disordered" evidence="1">
    <location>
        <begin position="35"/>
        <end position="58"/>
    </location>
</feature>
<evidence type="ECO:0000259" key="2">
    <source>
        <dbReference type="Pfam" id="PF24864"/>
    </source>
</evidence>
<evidence type="ECO:0000256" key="1">
    <source>
        <dbReference type="SAM" id="MobiDB-lite"/>
    </source>
</evidence>
<feature type="compositionally biased region" description="Basic residues" evidence="1">
    <location>
        <begin position="35"/>
        <end position="46"/>
    </location>
</feature>
<dbReference type="Pfam" id="PF24864">
    <property type="entry name" value="DUF7730"/>
    <property type="match status" value="1"/>
</dbReference>
<keyword evidence="4" id="KW-1185">Reference proteome</keyword>
<dbReference type="Proteomes" id="UP000800094">
    <property type="component" value="Unassembled WGS sequence"/>
</dbReference>
<dbReference type="EMBL" id="ML987200">
    <property type="protein sequence ID" value="KAF2245705.1"/>
    <property type="molecule type" value="Genomic_DNA"/>
</dbReference>
<dbReference type="RefSeq" id="XP_033680709.1">
    <property type="nucleotide sequence ID" value="XM_033833757.1"/>
</dbReference>
<gene>
    <name evidence="3" type="ORF">BU26DRAFT_568262</name>
</gene>
<dbReference type="OrthoDB" id="3800780at2759"/>
<dbReference type="InterPro" id="IPR056632">
    <property type="entry name" value="DUF7730"/>
</dbReference>
<dbReference type="AlphaFoldDB" id="A0A6A6I5B2"/>